<proteinExistence type="predicted"/>
<dbReference type="Proteomes" id="UP000190188">
    <property type="component" value="Unassembled WGS sequence"/>
</dbReference>
<protein>
    <submittedName>
        <fullName evidence="1">Uncharacterized protein</fullName>
    </submittedName>
</protein>
<name>A0A1T2X3W1_9BACL</name>
<comment type="caution">
    <text evidence="1">The sequence shown here is derived from an EMBL/GenBank/DDBJ whole genome shotgun (WGS) entry which is preliminary data.</text>
</comment>
<evidence type="ECO:0000313" key="2">
    <source>
        <dbReference type="Proteomes" id="UP000190188"/>
    </source>
</evidence>
<dbReference type="AlphaFoldDB" id="A0A1T2X3W1"/>
<accession>A0A1T2X3W1</accession>
<dbReference type="EMBL" id="MSZX01000011">
    <property type="protein sequence ID" value="OPA74263.1"/>
    <property type="molecule type" value="Genomic_DNA"/>
</dbReference>
<gene>
    <name evidence="1" type="ORF">BVG16_24360</name>
</gene>
<evidence type="ECO:0000313" key="1">
    <source>
        <dbReference type="EMBL" id="OPA74263.1"/>
    </source>
</evidence>
<dbReference type="RefSeq" id="WP_078501809.1">
    <property type="nucleotide sequence ID" value="NZ_MSZX01000011.1"/>
</dbReference>
<sequence>MNANVKQALDHALSHWKSMAASEQEESESTAEQFEASFYALIDAIRAWYDELEEQPGALDQFLDLPMIQDIMNQLPSPLVLNFETEAEFIVDHIVRMDEDKYD</sequence>
<keyword evidence="2" id="KW-1185">Reference proteome</keyword>
<dbReference type="STRING" id="1324314.BVG16_24360"/>
<dbReference type="OrthoDB" id="2382111at2"/>
<reference evidence="1 2" key="1">
    <citation type="submission" date="2017-01" db="EMBL/GenBank/DDBJ databases">
        <title>Genome analysis of Paenibacillus selenitrireducens ES3-24.</title>
        <authorList>
            <person name="Xu D."/>
            <person name="Yao R."/>
            <person name="Zheng S."/>
        </authorList>
    </citation>
    <scope>NUCLEOTIDE SEQUENCE [LARGE SCALE GENOMIC DNA]</scope>
    <source>
        <strain evidence="1 2">ES3-24</strain>
    </source>
</reference>
<organism evidence="1 2">
    <name type="scientific">Paenibacillus selenitireducens</name>
    <dbReference type="NCBI Taxonomy" id="1324314"/>
    <lineage>
        <taxon>Bacteria</taxon>
        <taxon>Bacillati</taxon>
        <taxon>Bacillota</taxon>
        <taxon>Bacilli</taxon>
        <taxon>Bacillales</taxon>
        <taxon>Paenibacillaceae</taxon>
        <taxon>Paenibacillus</taxon>
    </lineage>
</organism>